<evidence type="ECO:0000313" key="3">
    <source>
        <dbReference type="Proteomes" id="UP001391051"/>
    </source>
</evidence>
<protein>
    <submittedName>
        <fullName evidence="2">Uncharacterized protein</fullName>
    </submittedName>
</protein>
<sequence>MSSPALARDSGAEQGKEETLTGNDGANVATKSTRPHSQTLSILIFKGKPEDTPAARVTDLYVVANDENNTNSTFRLDGQAGRYRASELWNLAAPRLRPDYRSQIHVATLPTSSAVETTLHDTIKGVVVNNEDPSWGCQHWVGDVVTTLQELGMISEDEGDRAIDAMMNIILSAPR</sequence>
<dbReference type="GeneID" id="92081429"/>
<keyword evidence="3" id="KW-1185">Reference proteome</keyword>
<evidence type="ECO:0000256" key="1">
    <source>
        <dbReference type="SAM" id="MobiDB-lite"/>
    </source>
</evidence>
<feature type="region of interest" description="Disordered" evidence="1">
    <location>
        <begin position="1"/>
        <end position="34"/>
    </location>
</feature>
<evidence type="ECO:0000313" key="2">
    <source>
        <dbReference type="EMBL" id="KAK7943032.1"/>
    </source>
</evidence>
<reference evidence="2 3" key="1">
    <citation type="submission" date="2023-01" db="EMBL/GenBank/DDBJ databases">
        <title>Analysis of 21 Apiospora genomes using comparative genomics revels a genus with tremendous synthesis potential of carbohydrate active enzymes and secondary metabolites.</title>
        <authorList>
            <person name="Sorensen T."/>
        </authorList>
    </citation>
    <scope>NUCLEOTIDE SEQUENCE [LARGE SCALE GENOMIC DNA]</scope>
    <source>
        <strain evidence="2 3">CBS 24483</strain>
    </source>
</reference>
<feature type="compositionally biased region" description="Basic and acidic residues" evidence="1">
    <location>
        <begin position="10"/>
        <end position="19"/>
    </location>
</feature>
<feature type="compositionally biased region" description="Polar residues" evidence="1">
    <location>
        <begin position="20"/>
        <end position="34"/>
    </location>
</feature>
<accession>A0ABR1PZ60</accession>
<name>A0ABR1PZ60_9PEZI</name>
<dbReference type="RefSeq" id="XP_066695063.1">
    <property type="nucleotide sequence ID" value="XM_066848367.1"/>
</dbReference>
<organism evidence="2 3">
    <name type="scientific">Apiospora aurea</name>
    <dbReference type="NCBI Taxonomy" id="335848"/>
    <lineage>
        <taxon>Eukaryota</taxon>
        <taxon>Fungi</taxon>
        <taxon>Dikarya</taxon>
        <taxon>Ascomycota</taxon>
        <taxon>Pezizomycotina</taxon>
        <taxon>Sordariomycetes</taxon>
        <taxon>Xylariomycetidae</taxon>
        <taxon>Amphisphaeriales</taxon>
        <taxon>Apiosporaceae</taxon>
        <taxon>Apiospora</taxon>
    </lineage>
</organism>
<comment type="caution">
    <text evidence="2">The sequence shown here is derived from an EMBL/GenBank/DDBJ whole genome shotgun (WGS) entry which is preliminary data.</text>
</comment>
<proteinExistence type="predicted"/>
<dbReference type="Proteomes" id="UP001391051">
    <property type="component" value="Unassembled WGS sequence"/>
</dbReference>
<dbReference type="EMBL" id="JAQQWE010000008">
    <property type="protein sequence ID" value="KAK7943032.1"/>
    <property type="molecule type" value="Genomic_DNA"/>
</dbReference>
<gene>
    <name evidence="2" type="ORF">PG986_012145</name>
</gene>